<reference evidence="1 2" key="1">
    <citation type="journal article" date="2013" name="Genome Biol.">
        <title>The genome sequence of the most widely cultivated cacao type and its use to identify candidate genes regulating pod color.</title>
        <authorList>
            <person name="Motamayor J.C."/>
            <person name="Mockaitis K."/>
            <person name="Schmutz J."/>
            <person name="Haiminen N."/>
            <person name="Iii D.L."/>
            <person name="Cornejo O."/>
            <person name="Findley S.D."/>
            <person name="Zheng P."/>
            <person name="Utro F."/>
            <person name="Royaert S."/>
            <person name="Saski C."/>
            <person name="Jenkins J."/>
            <person name="Podicheti R."/>
            <person name="Zhao M."/>
            <person name="Scheffler B.E."/>
            <person name="Stack J.C."/>
            <person name="Feltus F.A."/>
            <person name="Mustiga G.M."/>
            <person name="Amores F."/>
            <person name="Phillips W."/>
            <person name="Marelli J.P."/>
            <person name="May G.D."/>
            <person name="Shapiro H."/>
            <person name="Ma J."/>
            <person name="Bustamante C.D."/>
            <person name="Schnell R.J."/>
            <person name="Main D."/>
            <person name="Gilbert D."/>
            <person name="Parida L."/>
            <person name="Kuhn D.N."/>
        </authorList>
    </citation>
    <scope>NUCLEOTIDE SEQUENCE [LARGE SCALE GENOMIC DNA]</scope>
    <source>
        <strain evidence="2">cv. Matina 1-6</strain>
    </source>
</reference>
<dbReference type="AlphaFoldDB" id="A0A061GXC7"/>
<evidence type="ECO:0000313" key="1">
    <source>
        <dbReference type="EMBL" id="EOY33842.1"/>
    </source>
</evidence>
<dbReference type="EMBL" id="CM001887">
    <property type="protein sequence ID" value="EOY33842.1"/>
    <property type="molecule type" value="Genomic_DNA"/>
</dbReference>
<protein>
    <submittedName>
        <fullName evidence="1">Uncharacterized protein</fullName>
    </submittedName>
</protein>
<keyword evidence="2" id="KW-1185">Reference proteome</keyword>
<organism evidence="1 2">
    <name type="scientific">Theobroma cacao</name>
    <name type="common">Cacao</name>
    <name type="synonym">Cocoa</name>
    <dbReference type="NCBI Taxonomy" id="3641"/>
    <lineage>
        <taxon>Eukaryota</taxon>
        <taxon>Viridiplantae</taxon>
        <taxon>Streptophyta</taxon>
        <taxon>Embryophyta</taxon>
        <taxon>Tracheophyta</taxon>
        <taxon>Spermatophyta</taxon>
        <taxon>Magnoliopsida</taxon>
        <taxon>eudicotyledons</taxon>
        <taxon>Gunneridae</taxon>
        <taxon>Pentapetalae</taxon>
        <taxon>rosids</taxon>
        <taxon>malvids</taxon>
        <taxon>Malvales</taxon>
        <taxon>Malvaceae</taxon>
        <taxon>Byttnerioideae</taxon>
        <taxon>Theobroma</taxon>
    </lineage>
</organism>
<evidence type="ECO:0000313" key="2">
    <source>
        <dbReference type="Proteomes" id="UP000026915"/>
    </source>
</evidence>
<dbReference type="Proteomes" id="UP000026915">
    <property type="component" value="Chromosome 9"/>
</dbReference>
<sequence length="83" mass="9217">MWRVRANSGQCQAGKTRPLSARLLDLMASGIKSGGWGLVGLDFVVPVAPYVAVEPYVAQLLRRYKVFEIKRTRSCYCTGPRLS</sequence>
<dbReference type="Gramene" id="EOY33842">
    <property type="protein sequence ID" value="EOY33842"/>
    <property type="gene ID" value="TCM_041697"/>
</dbReference>
<accession>A0A061GXC7</accession>
<dbReference type="HOGENOM" id="CLU_2547190_0_0_1"/>
<gene>
    <name evidence="1" type="ORF">TCM_041697</name>
</gene>
<proteinExistence type="predicted"/>
<name>A0A061GXC7_THECC</name>
<dbReference type="InParanoid" id="A0A061GXC7"/>